<protein>
    <submittedName>
        <fullName evidence="6">Hydrogen peroxide-inducible protein activator</fullName>
    </submittedName>
</protein>
<evidence type="ECO:0000256" key="4">
    <source>
        <dbReference type="ARBA" id="ARBA00023163"/>
    </source>
</evidence>
<dbReference type="InterPro" id="IPR005119">
    <property type="entry name" value="LysR_subst-bd"/>
</dbReference>
<keyword evidence="2" id="KW-0805">Transcription regulation</keyword>
<dbReference type="FunFam" id="1.10.10.10:FF:000001">
    <property type="entry name" value="LysR family transcriptional regulator"/>
    <property type="match status" value="1"/>
</dbReference>
<name>A0A1J5T438_9ZZZZ</name>
<comment type="similarity">
    <text evidence="1">Belongs to the LysR transcriptional regulatory family.</text>
</comment>
<dbReference type="PANTHER" id="PTHR30346:SF28">
    <property type="entry name" value="HTH-TYPE TRANSCRIPTIONAL REGULATOR CYNR"/>
    <property type="match status" value="1"/>
</dbReference>
<dbReference type="CDD" id="cd05466">
    <property type="entry name" value="PBP2_LTTR_substrate"/>
    <property type="match status" value="1"/>
</dbReference>
<dbReference type="Gene3D" id="3.40.190.290">
    <property type="match status" value="1"/>
</dbReference>
<dbReference type="SUPFAM" id="SSF53850">
    <property type="entry name" value="Periplasmic binding protein-like II"/>
    <property type="match status" value="1"/>
</dbReference>
<dbReference type="Pfam" id="PF03466">
    <property type="entry name" value="LysR_substrate"/>
    <property type="match status" value="1"/>
</dbReference>
<dbReference type="PANTHER" id="PTHR30346">
    <property type="entry name" value="TRANSCRIPTIONAL DUAL REGULATOR HCAR-RELATED"/>
    <property type="match status" value="1"/>
</dbReference>
<dbReference type="SUPFAM" id="SSF46785">
    <property type="entry name" value="Winged helix' DNA-binding domain"/>
    <property type="match status" value="1"/>
</dbReference>
<keyword evidence="3" id="KW-0238">DNA-binding</keyword>
<reference evidence="6" key="1">
    <citation type="submission" date="2016-10" db="EMBL/GenBank/DDBJ databases">
        <title>Sequence of Gallionella enrichment culture.</title>
        <authorList>
            <person name="Poehlein A."/>
            <person name="Muehling M."/>
            <person name="Daniel R."/>
        </authorList>
    </citation>
    <scope>NUCLEOTIDE SEQUENCE</scope>
</reference>
<dbReference type="Pfam" id="PF00126">
    <property type="entry name" value="HTH_1"/>
    <property type="match status" value="1"/>
</dbReference>
<dbReference type="InterPro" id="IPR036388">
    <property type="entry name" value="WH-like_DNA-bd_sf"/>
</dbReference>
<proteinExistence type="inferred from homology"/>
<dbReference type="InterPro" id="IPR036390">
    <property type="entry name" value="WH_DNA-bd_sf"/>
</dbReference>
<evidence type="ECO:0000256" key="2">
    <source>
        <dbReference type="ARBA" id="ARBA00023015"/>
    </source>
</evidence>
<dbReference type="AlphaFoldDB" id="A0A1J5T438"/>
<sequence length="301" mass="33056">MELQQLRYFVAVAETGNFTRASERCHVAQPSLSQQIINLEKELGHKLFHRLGRKAVPTEAGLAFLERSRRILLEVDDTFRELKDSSSFERSITIGAIPTLAPSLIPPLIALAAKRLPQLSIQVHEDFHEKLVEDVGGGVLDLAILALPVRNPGLSVETVFSEPLLVVVGKKHALASKSRISVDDIKKERFVMMGSGSTLAQEIHRFSGENDFQPTIVATCAQVATVKTLVAAGFGISILPQGVITWEDRAALISHSLSGRSPTREIAVARHPLRYQTKGAELFLGILREHTKKAPARITSR</sequence>
<dbReference type="GO" id="GO:0003700">
    <property type="term" value="F:DNA-binding transcription factor activity"/>
    <property type="evidence" value="ECO:0007669"/>
    <property type="project" value="InterPro"/>
</dbReference>
<organism evidence="6">
    <name type="scientific">mine drainage metagenome</name>
    <dbReference type="NCBI Taxonomy" id="410659"/>
    <lineage>
        <taxon>unclassified sequences</taxon>
        <taxon>metagenomes</taxon>
        <taxon>ecological metagenomes</taxon>
    </lineage>
</organism>
<evidence type="ECO:0000313" key="6">
    <source>
        <dbReference type="EMBL" id="OIR14891.1"/>
    </source>
</evidence>
<dbReference type="PRINTS" id="PR00039">
    <property type="entry name" value="HTHLYSR"/>
</dbReference>
<accession>A0A1J5T438</accession>
<feature type="domain" description="HTH lysR-type" evidence="5">
    <location>
        <begin position="1"/>
        <end position="58"/>
    </location>
</feature>
<dbReference type="GO" id="GO:0032993">
    <property type="term" value="C:protein-DNA complex"/>
    <property type="evidence" value="ECO:0007669"/>
    <property type="project" value="TreeGrafter"/>
</dbReference>
<dbReference type="GO" id="GO:0003677">
    <property type="term" value="F:DNA binding"/>
    <property type="evidence" value="ECO:0007669"/>
    <property type="project" value="UniProtKB-KW"/>
</dbReference>
<dbReference type="Gene3D" id="1.10.10.10">
    <property type="entry name" value="Winged helix-like DNA-binding domain superfamily/Winged helix DNA-binding domain"/>
    <property type="match status" value="1"/>
</dbReference>
<dbReference type="PROSITE" id="PS50931">
    <property type="entry name" value="HTH_LYSR"/>
    <property type="match status" value="1"/>
</dbReference>
<evidence type="ECO:0000259" key="5">
    <source>
        <dbReference type="PROSITE" id="PS50931"/>
    </source>
</evidence>
<gene>
    <name evidence="6" type="primary">oxyR_3</name>
    <name evidence="6" type="ORF">GALL_40070</name>
</gene>
<evidence type="ECO:0000256" key="1">
    <source>
        <dbReference type="ARBA" id="ARBA00009437"/>
    </source>
</evidence>
<evidence type="ECO:0000256" key="3">
    <source>
        <dbReference type="ARBA" id="ARBA00023125"/>
    </source>
</evidence>
<keyword evidence="4" id="KW-0804">Transcription</keyword>
<comment type="caution">
    <text evidence="6">The sequence shown here is derived from an EMBL/GenBank/DDBJ whole genome shotgun (WGS) entry which is preliminary data.</text>
</comment>
<dbReference type="InterPro" id="IPR000847">
    <property type="entry name" value="LysR_HTH_N"/>
</dbReference>
<dbReference type="EMBL" id="MLJW01000010">
    <property type="protein sequence ID" value="OIR14891.1"/>
    <property type="molecule type" value="Genomic_DNA"/>
</dbReference>